<accession>A0ABR1LFC4</accession>
<name>A0ABR1LFC4_9PEZI</name>
<organism evidence="1 2">
    <name type="scientific">Phyllosticta citribraziliensis</name>
    <dbReference type="NCBI Taxonomy" id="989973"/>
    <lineage>
        <taxon>Eukaryota</taxon>
        <taxon>Fungi</taxon>
        <taxon>Dikarya</taxon>
        <taxon>Ascomycota</taxon>
        <taxon>Pezizomycotina</taxon>
        <taxon>Dothideomycetes</taxon>
        <taxon>Dothideomycetes incertae sedis</taxon>
        <taxon>Botryosphaeriales</taxon>
        <taxon>Phyllostictaceae</taxon>
        <taxon>Phyllosticta</taxon>
    </lineage>
</organism>
<evidence type="ECO:0000313" key="1">
    <source>
        <dbReference type="EMBL" id="KAK7533917.1"/>
    </source>
</evidence>
<gene>
    <name evidence="1" type="ORF">J3D65DRAFT_631789</name>
</gene>
<reference evidence="1 2" key="1">
    <citation type="submission" date="2024-04" db="EMBL/GenBank/DDBJ databases">
        <title>Phyllosticta paracitricarpa is synonymous to the EU quarantine fungus P. citricarpa based on phylogenomic analyses.</title>
        <authorList>
            <consortium name="Lawrence Berkeley National Laboratory"/>
            <person name="Van ingen-buijs V.A."/>
            <person name="Van westerhoven A.C."/>
            <person name="Haridas S."/>
            <person name="Skiadas P."/>
            <person name="Martin F."/>
            <person name="Groenewald J.Z."/>
            <person name="Crous P.W."/>
            <person name="Seidl M.F."/>
        </authorList>
    </citation>
    <scope>NUCLEOTIDE SEQUENCE [LARGE SCALE GENOMIC DNA]</scope>
    <source>
        <strain evidence="1 2">CPC 17464</strain>
    </source>
</reference>
<dbReference type="Proteomes" id="UP001360953">
    <property type="component" value="Unassembled WGS sequence"/>
</dbReference>
<proteinExistence type="predicted"/>
<dbReference type="GeneID" id="92033849"/>
<protein>
    <submittedName>
        <fullName evidence="1">Uncharacterized protein</fullName>
    </submittedName>
</protein>
<comment type="caution">
    <text evidence="1">The sequence shown here is derived from an EMBL/GenBank/DDBJ whole genome shotgun (WGS) entry which is preliminary data.</text>
</comment>
<evidence type="ECO:0000313" key="2">
    <source>
        <dbReference type="Proteomes" id="UP001360953"/>
    </source>
</evidence>
<dbReference type="EMBL" id="JBBPEH010000009">
    <property type="protein sequence ID" value="KAK7533917.1"/>
    <property type="molecule type" value="Genomic_DNA"/>
</dbReference>
<keyword evidence="2" id="KW-1185">Reference proteome</keyword>
<sequence>MTGAWSTISEEMLESAGWALETNDWISKESVCSGSEMGVGSTGSEEKSSVSLLTSSLVSAGGSGTVSFKGLQDARSTSLLTMANLCPLGKVTRKTSGSGTRSSHTASSFKNLLTLGKSAFRMTAEGKPGKKEPVAQAFWKKCSRLLGPTPPNLSRVLFPIAETQAFVKWRCSSPMRVSFVKSWTLRRAAMPKTSDIFAK</sequence>
<dbReference type="RefSeq" id="XP_066652956.1">
    <property type="nucleotide sequence ID" value="XM_066800943.1"/>
</dbReference>